<name>U5CY62_AMBTC</name>
<dbReference type="HOGENOM" id="CLU_1527241_0_0_1"/>
<evidence type="ECO:0000313" key="2">
    <source>
        <dbReference type="Proteomes" id="UP000017836"/>
    </source>
</evidence>
<evidence type="ECO:0008006" key="3">
    <source>
        <dbReference type="Google" id="ProtNLM"/>
    </source>
</evidence>
<protein>
    <recommendedName>
        <fullName evidence="3">Pentatricopeptide repeat-containing protein</fullName>
    </recommendedName>
</protein>
<dbReference type="KEGG" id="atr:18443199"/>
<evidence type="ECO:0000313" key="1">
    <source>
        <dbReference type="EMBL" id="ERN14920.1"/>
    </source>
</evidence>
<dbReference type="Proteomes" id="UP000017836">
    <property type="component" value="Unassembled WGS sequence"/>
</dbReference>
<dbReference type="Gene3D" id="1.25.40.10">
    <property type="entry name" value="Tetratricopeptide repeat domain"/>
    <property type="match status" value="1"/>
</dbReference>
<sequence>MANSSIESLSTIQSLVQRLCEEPNLAQTMALITKLKHIRCLKKDDFLSLNKLLIVEYFGRRRFKEGMKLFGRLCGEDSKWAPDYSLCEEVIKGCYRWPMGFEALRVVRFMVGNSAIPGPDSWGLVLRCLLREARVREAQELNEAFVGCVHKEGGTLVNGLEKLAKVIDRVLNDWEN</sequence>
<keyword evidence="2" id="KW-1185">Reference proteome</keyword>
<dbReference type="AlphaFoldDB" id="U5CY62"/>
<proteinExistence type="predicted"/>
<reference evidence="2" key="1">
    <citation type="journal article" date="2013" name="Science">
        <title>The Amborella genome and the evolution of flowering plants.</title>
        <authorList>
            <consortium name="Amborella Genome Project"/>
        </authorList>
    </citation>
    <scope>NUCLEOTIDE SEQUENCE [LARGE SCALE GENOMIC DNA]</scope>
</reference>
<dbReference type="OrthoDB" id="1938089at2759"/>
<gene>
    <name evidence="1" type="ORF">AMTR_s00032p00188550</name>
</gene>
<dbReference type="EMBL" id="KI392518">
    <property type="protein sequence ID" value="ERN14920.1"/>
    <property type="molecule type" value="Genomic_DNA"/>
</dbReference>
<dbReference type="InterPro" id="IPR011990">
    <property type="entry name" value="TPR-like_helical_dom_sf"/>
</dbReference>
<organism evidence="1 2">
    <name type="scientific">Amborella trichopoda</name>
    <dbReference type="NCBI Taxonomy" id="13333"/>
    <lineage>
        <taxon>Eukaryota</taxon>
        <taxon>Viridiplantae</taxon>
        <taxon>Streptophyta</taxon>
        <taxon>Embryophyta</taxon>
        <taxon>Tracheophyta</taxon>
        <taxon>Spermatophyta</taxon>
        <taxon>Magnoliopsida</taxon>
        <taxon>Amborellales</taxon>
        <taxon>Amborellaceae</taxon>
        <taxon>Amborella</taxon>
    </lineage>
</organism>
<accession>U5CY62</accession>
<dbReference type="Gramene" id="ERN14920">
    <property type="protein sequence ID" value="ERN14920"/>
    <property type="gene ID" value="AMTR_s00032p00188550"/>
</dbReference>